<dbReference type="NCBIfam" id="TIGR03943">
    <property type="entry name" value="TIGR03943 family putative permease subunit"/>
    <property type="match status" value="1"/>
</dbReference>
<feature type="transmembrane region" description="Helical" evidence="1">
    <location>
        <begin position="83"/>
        <end position="102"/>
    </location>
</feature>
<protein>
    <submittedName>
        <fullName evidence="4">TIGR03943 family protein</fullName>
    </submittedName>
</protein>
<dbReference type="InterPro" id="IPR015402">
    <property type="entry name" value="DUF1980"/>
</dbReference>
<evidence type="ECO:0000313" key="4">
    <source>
        <dbReference type="EMBL" id="EHL78297.1"/>
    </source>
</evidence>
<sequence length="283" mass="33535">MLRIIILFGFTYFFLMLHAKGDISKYINMKYSYLSFSMIFLMGFLTLYQLIQWARGDKRKDHNHDHDHGHDHSHDEDTILKKVFTYTMMLIPIITGIFLPAATLDSTIVKAKGFHFSFIDNDTDQYANHQILRPDASPYYDKIAYNQMDKNDLKKYGSENRIVLDDKHYFRALESIYNHPGNFIDKKVVLKGFAYRTDDIENNQLFVLRFGIIHCIADAGVYGMLVEFPKDMKSQIHKDEWLQVEGTLETTYYQPFKENIPYLKVTKWEEIPKPKDPYVYRQY</sequence>
<gene>
    <name evidence="4" type="ORF">HMPREF1015_01716</name>
</gene>
<dbReference type="Pfam" id="PF09323">
    <property type="entry name" value="DUF1980"/>
    <property type="match status" value="1"/>
</dbReference>
<keyword evidence="1" id="KW-0472">Membrane</keyword>
<keyword evidence="5" id="KW-1185">Reference proteome</keyword>
<evidence type="ECO:0000256" key="1">
    <source>
        <dbReference type="SAM" id="Phobius"/>
    </source>
</evidence>
<dbReference type="InterPro" id="IPR052955">
    <property type="entry name" value="UPF0703_membrane_permease"/>
</dbReference>
<dbReference type="EMBL" id="ACWF01000083">
    <property type="protein sequence ID" value="EHL78297.1"/>
    <property type="molecule type" value="Genomic_DNA"/>
</dbReference>
<name>G9QKM7_9BACI</name>
<keyword evidence="1" id="KW-0812">Transmembrane</keyword>
<comment type="caution">
    <text evidence="4">The sequence shown here is derived from an EMBL/GenBank/DDBJ whole genome shotgun (WGS) entry which is preliminary data.</text>
</comment>
<keyword evidence="1" id="KW-1133">Transmembrane helix</keyword>
<dbReference type="PATRIC" id="fig|665952.3.peg.1572"/>
<evidence type="ECO:0000259" key="3">
    <source>
        <dbReference type="Pfam" id="PF21537"/>
    </source>
</evidence>
<feature type="domain" description="DUF1980" evidence="2">
    <location>
        <begin position="2"/>
        <end position="115"/>
    </location>
</feature>
<accession>G9QKM7</accession>
<evidence type="ECO:0000313" key="5">
    <source>
        <dbReference type="Proteomes" id="UP000011747"/>
    </source>
</evidence>
<dbReference type="PANTHER" id="PTHR40047:SF1">
    <property type="entry name" value="UPF0703 PROTEIN YCGQ"/>
    <property type="match status" value="1"/>
</dbReference>
<reference evidence="4 5" key="1">
    <citation type="submission" date="2011-09" db="EMBL/GenBank/DDBJ databases">
        <title>The Genome Sequence of Bacillus smithii 7_3_47FAA.</title>
        <authorList>
            <consortium name="The Broad Institute Genome Sequencing Platform"/>
            <person name="Earl A."/>
            <person name="Ward D."/>
            <person name="Feldgarden M."/>
            <person name="Gevers D."/>
            <person name="Daigneault M."/>
            <person name="Strauss J."/>
            <person name="Allen-Vercoe E."/>
            <person name="Young S.K."/>
            <person name="Zeng Q."/>
            <person name="Gargeya S."/>
            <person name="Fitzgerald M."/>
            <person name="Haas B."/>
            <person name="Abouelleil A."/>
            <person name="Alvarado L."/>
            <person name="Arachchi H.M."/>
            <person name="Berlin A."/>
            <person name="Brown A."/>
            <person name="Chapman S.B."/>
            <person name="Chen Z."/>
            <person name="Dunbar C."/>
            <person name="Freedman E."/>
            <person name="Gearin G."/>
            <person name="Goldberg J."/>
            <person name="Griggs A."/>
            <person name="Gujja S."/>
            <person name="Heiman D."/>
            <person name="Howarth C."/>
            <person name="Larson L."/>
            <person name="Lui A."/>
            <person name="MacDonald P.J.P."/>
            <person name="Montmayeur A."/>
            <person name="Murphy C."/>
            <person name="Neiman D."/>
            <person name="Pearson M."/>
            <person name="Priest M."/>
            <person name="Roberts A."/>
            <person name="Saif S."/>
            <person name="Shea T."/>
            <person name="Shenoy N."/>
            <person name="Sisk P."/>
            <person name="Stolte C."/>
            <person name="Sykes S."/>
            <person name="Wortman J."/>
            <person name="Nusbaum C."/>
            <person name="Birren B."/>
        </authorList>
    </citation>
    <scope>NUCLEOTIDE SEQUENCE [LARGE SCALE GENOMIC DNA]</scope>
    <source>
        <strain evidence="4 5">7_3_47FAA</strain>
    </source>
</reference>
<proteinExistence type="predicted"/>
<dbReference type="InterPro" id="IPR048447">
    <property type="entry name" value="DUF1980_C"/>
</dbReference>
<dbReference type="PANTHER" id="PTHR40047">
    <property type="entry name" value="UPF0703 PROTEIN YCGQ"/>
    <property type="match status" value="1"/>
</dbReference>
<dbReference type="Pfam" id="PF21537">
    <property type="entry name" value="DUF1980_C"/>
    <property type="match status" value="1"/>
</dbReference>
<dbReference type="HOGENOM" id="CLU_070027_1_0_9"/>
<dbReference type="Proteomes" id="UP000011747">
    <property type="component" value="Unassembled WGS sequence"/>
</dbReference>
<dbReference type="AlphaFoldDB" id="G9QKM7"/>
<organism evidence="4 5">
    <name type="scientific">Bacillus smithii 7_3_47FAA</name>
    <dbReference type="NCBI Taxonomy" id="665952"/>
    <lineage>
        <taxon>Bacteria</taxon>
        <taxon>Bacillati</taxon>
        <taxon>Bacillota</taxon>
        <taxon>Bacilli</taxon>
        <taxon>Bacillales</taxon>
        <taxon>Bacillaceae</taxon>
        <taxon>Bacillus</taxon>
    </lineage>
</organism>
<dbReference type="RefSeq" id="WP_003353890.1">
    <property type="nucleotide sequence ID" value="NZ_JH414751.1"/>
</dbReference>
<dbReference type="InterPro" id="IPR048493">
    <property type="entry name" value="DUF1980_N"/>
</dbReference>
<evidence type="ECO:0000259" key="2">
    <source>
        <dbReference type="Pfam" id="PF09323"/>
    </source>
</evidence>
<feature type="transmembrane region" description="Helical" evidence="1">
    <location>
        <begin position="31"/>
        <end position="51"/>
    </location>
</feature>
<feature type="domain" description="DUF1980" evidence="3">
    <location>
        <begin position="139"/>
        <end position="281"/>
    </location>
</feature>